<dbReference type="HOGENOM" id="CLU_3302558_0_0_2"/>
<dbReference type="AlphaFoldDB" id="A0A0D5C3Y6"/>
<organism evidence="1 2">
    <name type="scientific">Nitrosopumilus adriaticus</name>
    <dbReference type="NCBI Taxonomy" id="1580092"/>
    <lineage>
        <taxon>Archaea</taxon>
        <taxon>Nitrososphaerota</taxon>
        <taxon>Nitrososphaeria</taxon>
        <taxon>Nitrosopumilales</taxon>
        <taxon>Nitrosopumilaceae</taxon>
        <taxon>Nitrosopumilus</taxon>
    </lineage>
</organism>
<keyword evidence="2" id="KW-1185">Reference proteome</keyword>
<proteinExistence type="predicted"/>
<dbReference type="STRING" id="1580092.NADRNF5_1433"/>
<sequence>MFSNLAEDNESIIRDLRADLAKSDQSFHDMGTSDFFRVD</sequence>
<dbReference type="KEGG" id="nin:NADRNF5_1433"/>
<dbReference type="EMBL" id="CP011070">
    <property type="protein sequence ID" value="AJW71117.1"/>
    <property type="molecule type" value="Genomic_DNA"/>
</dbReference>
<keyword evidence="1" id="KW-0238">DNA-binding</keyword>
<reference evidence="1 2" key="2">
    <citation type="journal article" date="2016" name="ISME J.">
        <title>Physiological and genomic characterization of two novel marine thaumarchaeal strains indicates niche differentiation.</title>
        <authorList>
            <person name="Bayer B."/>
            <person name="Vojvoda J."/>
            <person name="Offre P."/>
            <person name="Alves R.J."/>
            <person name="Elisabeth N.H."/>
            <person name="Garcia J.A."/>
            <person name="Volland J.M."/>
            <person name="Srivastava A."/>
            <person name="Schleper C."/>
            <person name="Herndl G.J."/>
        </authorList>
    </citation>
    <scope>NUCLEOTIDE SEQUENCE [LARGE SCALE GENOMIC DNA]</scope>
    <source>
        <strain evidence="1 2">NF5</strain>
    </source>
</reference>
<protein>
    <submittedName>
        <fullName evidence="1">DNA-binding ferritin-like protein (Oxidative damage protectant)</fullName>
    </submittedName>
</protein>
<accession>A0A0D5C3Y6</accession>
<evidence type="ECO:0000313" key="1">
    <source>
        <dbReference type="EMBL" id="AJW71117.1"/>
    </source>
</evidence>
<reference evidence="2" key="1">
    <citation type="submission" date="2015-03" db="EMBL/GenBank/DDBJ databases">
        <title>Characterization of two novel Thaumarchaeota isolated from the Northern Adriatic Sea.</title>
        <authorList>
            <person name="Bayer B."/>
            <person name="Vojvoda J."/>
            <person name="Offre P."/>
            <person name="Srivastava A."/>
            <person name="Elisabeth N."/>
            <person name="Garcia J.A.L."/>
            <person name="Schleper C."/>
            <person name="Herndl G.J."/>
        </authorList>
    </citation>
    <scope>NUCLEOTIDE SEQUENCE [LARGE SCALE GENOMIC DNA]</scope>
    <source>
        <strain evidence="2">NF5</strain>
    </source>
</reference>
<dbReference type="GO" id="GO:0003677">
    <property type="term" value="F:DNA binding"/>
    <property type="evidence" value="ECO:0007669"/>
    <property type="project" value="UniProtKB-KW"/>
</dbReference>
<evidence type="ECO:0000313" key="2">
    <source>
        <dbReference type="Proteomes" id="UP000032408"/>
    </source>
</evidence>
<dbReference type="Proteomes" id="UP000032408">
    <property type="component" value="Chromosome"/>
</dbReference>
<gene>
    <name evidence="1" type="ORF">NADRNF5_1433</name>
</gene>
<name>A0A0D5C3Y6_9ARCH</name>